<dbReference type="Gene3D" id="1.20.910.10">
    <property type="entry name" value="Heme oxygenase-like"/>
    <property type="match status" value="1"/>
</dbReference>
<dbReference type="OrthoDB" id="9149607at2"/>
<evidence type="ECO:0000313" key="1">
    <source>
        <dbReference type="EMBL" id="OAJ66933.1"/>
    </source>
</evidence>
<name>A0A1B6VI89_9PROT</name>
<dbReference type="InterPro" id="IPR016084">
    <property type="entry name" value="Haem_Oase-like_multi-hlx"/>
</dbReference>
<evidence type="ECO:0000313" key="2">
    <source>
        <dbReference type="Proteomes" id="UP000077786"/>
    </source>
</evidence>
<gene>
    <name evidence="1" type="ORF">A0123_02310</name>
</gene>
<dbReference type="AlphaFoldDB" id="A0A1B6VI89"/>
<proteinExistence type="predicted"/>
<protein>
    <recommendedName>
        <fullName evidence="3">Heme oxygenase</fullName>
    </recommendedName>
</protein>
<dbReference type="CDD" id="cd19166">
    <property type="entry name" value="HemeO-bac"/>
    <property type="match status" value="1"/>
</dbReference>
<accession>A0A1B6VI89</accession>
<comment type="caution">
    <text evidence="1">The sequence shown here is derived from an EMBL/GenBank/DDBJ whole genome shotgun (WGS) entry which is preliminary data.</text>
</comment>
<dbReference type="RefSeq" id="WP_064274973.1">
    <property type="nucleotide sequence ID" value="NZ_LUTU01000011.1"/>
</dbReference>
<dbReference type="Proteomes" id="UP000077786">
    <property type="component" value="Unassembled WGS sequence"/>
</dbReference>
<evidence type="ECO:0008006" key="3">
    <source>
        <dbReference type="Google" id="ProtNLM"/>
    </source>
</evidence>
<dbReference type="PATRIC" id="fig|38307.3.peg.2410"/>
<organism evidence="1 2">
    <name type="scientific">Gluconobacter cerinus</name>
    <dbReference type="NCBI Taxonomy" id="38307"/>
    <lineage>
        <taxon>Bacteria</taxon>
        <taxon>Pseudomonadati</taxon>
        <taxon>Pseudomonadota</taxon>
        <taxon>Alphaproteobacteria</taxon>
        <taxon>Acetobacterales</taxon>
        <taxon>Acetobacteraceae</taxon>
        <taxon>Gluconobacter</taxon>
    </lineage>
</organism>
<dbReference type="EMBL" id="LUTU01000011">
    <property type="protein sequence ID" value="OAJ66933.1"/>
    <property type="molecule type" value="Genomic_DNA"/>
</dbReference>
<sequence length="183" mass="20105">MSETVNDIRAEHDPLTALRQVSRTVHERVDQAYSRFNLSDPTSYGAFLQAHAKVLPVVEQWLVTQHDLPAWSGRTDLLQRDLQTLGHSLPPALDWHPPTEAGGALGALYVLEGSRLGGKMLSAQVGEGLPREYLSAAHEKGGWPAFLQMLRKRLSTGDATYRAAVMDGVTATFDLFRKAAVTD</sequence>
<dbReference type="SUPFAM" id="SSF48613">
    <property type="entry name" value="Heme oxygenase-like"/>
    <property type="match status" value="1"/>
</dbReference>
<reference evidence="1 2" key="1">
    <citation type="submission" date="2016-03" db="EMBL/GenBank/DDBJ databases">
        <title>Draft genome sequence of Gluconobacter cerinus strain CECT 9110.</title>
        <authorList>
            <person name="Sainz F."/>
            <person name="Mas A."/>
            <person name="Torija M.J."/>
        </authorList>
    </citation>
    <scope>NUCLEOTIDE SEQUENCE [LARGE SCALE GENOMIC DNA]</scope>
    <source>
        <strain evidence="1 2">CECT 9110</strain>
    </source>
</reference>